<feature type="transmembrane region" description="Helical" evidence="5">
    <location>
        <begin position="184"/>
        <end position="208"/>
    </location>
</feature>
<evidence type="ECO:0000256" key="1">
    <source>
        <dbReference type="ARBA" id="ARBA00004370"/>
    </source>
</evidence>
<sequence>MKQNKILPVLTVPVLLLLTGTIASLTISKRWSFEISSYVIFLFTAIYILIFEQIIPLKTDWKIKRDNLATDIKHFIFSTALFDALGKTISLSFVLYLQQNFFKPSEIWGDVPFVLTFIVANIIGEFLPYFYHRISHVGNHDSFLSVLLWKIHSIHHLPTSLNWFKTNWIHPINIFLNTVFKMTPLLLLGFNEDIIFLVGVAHVVIAYISHANIKTKTGFLDYLIVTPQVHHFHHSKLLHEAKNYGNIFPYWDLVFGTYYNRKGEVDNVGVIENHITYPKKENYIRQLLFPFKRVCRECCQVK</sequence>
<feature type="transmembrane region" description="Helical" evidence="5">
    <location>
        <begin position="33"/>
        <end position="55"/>
    </location>
</feature>
<comment type="subcellular location">
    <subcellularLocation>
        <location evidence="1">Membrane</location>
    </subcellularLocation>
</comment>
<organism evidence="7 8">
    <name type="scientific">Aquimarina atlantica</name>
    <dbReference type="NCBI Taxonomy" id="1317122"/>
    <lineage>
        <taxon>Bacteria</taxon>
        <taxon>Pseudomonadati</taxon>
        <taxon>Bacteroidota</taxon>
        <taxon>Flavobacteriia</taxon>
        <taxon>Flavobacteriales</taxon>
        <taxon>Flavobacteriaceae</taxon>
        <taxon>Aquimarina</taxon>
    </lineage>
</organism>
<dbReference type="InterPro" id="IPR006694">
    <property type="entry name" value="Fatty_acid_hydroxylase"/>
</dbReference>
<reference evidence="7 8" key="1">
    <citation type="submission" date="2014-04" db="EMBL/GenBank/DDBJ databases">
        <title>Aquimarina sp. 22II-S11-z7 Genome Sequencing.</title>
        <authorList>
            <person name="Lai Q."/>
        </authorList>
    </citation>
    <scope>NUCLEOTIDE SEQUENCE [LARGE SCALE GENOMIC DNA]</scope>
    <source>
        <strain evidence="7 8">22II-S11-z7</strain>
    </source>
</reference>
<proteinExistence type="predicted"/>
<feature type="domain" description="Fatty acid hydroxylase" evidence="6">
    <location>
        <begin position="118"/>
        <end position="257"/>
    </location>
</feature>
<evidence type="ECO:0000256" key="3">
    <source>
        <dbReference type="ARBA" id="ARBA00022989"/>
    </source>
</evidence>
<evidence type="ECO:0000256" key="4">
    <source>
        <dbReference type="ARBA" id="ARBA00023136"/>
    </source>
</evidence>
<evidence type="ECO:0000313" key="7">
    <source>
        <dbReference type="EMBL" id="EZH73893.1"/>
    </source>
</evidence>
<dbReference type="Proteomes" id="UP000023541">
    <property type="component" value="Unassembled WGS sequence"/>
</dbReference>
<dbReference type="OrthoDB" id="9770329at2"/>
<gene>
    <name evidence="7" type="ORF">ATO12_13475</name>
</gene>
<evidence type="ECO:0000256" key="5">
    <source>
        <dbReference type="SAM" id="Phobius"/>
    </source>
</evidence>
<keyword evidence="8" id="KW-1185">Reference proteome</keyword>
<dbReference type="GO" id="GO:0005506">
    <property type="term" value="F:iron ion binding"/>
    <property type="evidence" value="ECO:0007669"/>
    <property type="project" value="InterPro"/>
</dbReference>
<keyword evidence="3 5" id="KW-1133">Transmembrane helix</keyword>
<keyword evidence="2 5" id="KW-0812">Transmembrane</keyword>
<accession>A0A023BVP9</accession>
<dbReference type="Pfam" id="PF04116">
    <property type="entry name" value="FA_hydroxylase"/>
    <property type="match status" value="1"/>
</dbReference>
<feature type="transmembrane region" description="Helical" evidence="5">
    <location>
        <begin position="75"/>
        <end position="99"/>
    </location>
</feature>
<dbReference type="EMBL" id="AQRA01000004">
    <property type="protein sequence ID" value="EZH73893.1"/>
    <property type="molecule type" value="Genomic_DNA"/>
</dbReference>
<protein>
    <recommendedName>
        <fullName evidence="6">Fatty acid hydroxylase domain-containing protein</fullName>
    </recommendedName>
</protein>
<dbReference type="GO" id="GO:0016020">
    <property type="term" value="C:membrane"/>
    <property type="evidence" value="ECO:0007669"/>
    <property type="project" value="UniProtKB-SubCell"/>
</dbReference>
<dbReference type="AlphaFoldDB" id="A0A023BVP9"/>
<evidence type="ECO:0000259" key="6">
    <source>
        <dbReference type="Pfam" id="PF04116"/>
    </source>
</evidence>
<dbReference type="eggNOG" id="COG3000">
    <property type="taxonomic scope" value="Bacteria"/>
</dbReference>
<comment type="caution">
    <text evidence="7">The sequence shown here is derived from an EMBL/GenBank/DDBJ whole genome shotgun (WGS) entry which is preliminary data.</text>
</comment>
<feature type="transmembrane region" description="Helical" evidence="5">
    <location>
        <begin position="111"/>
        <end position="131"/>
    </location>
</feature>
<dbReference type="PANTHER" id="PTHR11863">
    <property type="entry name" value="STEROL DESATURASE"/>
    <property type="match status" value="1"/>
</dbReference>
<dbReference type="GO" id="GO:0008610">
    <property type="term" value="P:lipid biosynthetic process"/>
    <property type="evidence" value="ECO:0007669"/>
    <property type="project" value="InterPro"/>
</dbReference>
<dbReference type="InterPro" id="IPR050307">
    <property type="entry name" value="Sterol_Desaturase_Related"/>
</dbReference>
<keyword evidence="4 5" id="KW-0472">Membrane</keyword>
<name>A0A023BVP9_9FLAO</name>
<evidence type="ECO:0000313" key="8">
    <source>
        <dbReference type="Proteomes" id="UP000023541"/>
    </source>
</evidence>
<evidence type="ECO:0000256" key="2">
    <source>
        <dbReference type="ARBA" id="ARBA00022692"/>
    </source>
</evidence>
<dbReference type="RefSeq" id="WP_034241427.1">
    <property type="nucleotide sequence ID" value="NZ_AQRA01000004.1"/>
</dbReference>
<dbReference type="STRING" id="1317122.ATO12_13475"/>
<dbReference type="GO" id="GO:0016491">
    <property type="term" value="F:oxidoreductase activity"/>
    <property type="evidence" value="ECO:0007669"/>
    <property type="project" value="InterPro"/>
</dbReference>